<dbReference type="STRING" id="488533.SAMN04487960_1166"/>
<evidence type="ECO:0000313" key="3">
    <source>
        <dbReference type="EMBL" id="SDX72923.1"/>
    </source>
</evidence>
<dbReference type="InterPro" id="IPR021994">
    <property type="entry name" value="DUF3592"/>
</dbReference>
<proteinExistence type="predicted"/>
<dbReference type="RefSeq" id="WP_091817767.1">
    <property type="nucleotide sequence ID" value="NZ_FNNE01000016.1"/>
</dbReference>
<dbReference type="Pfam" id="PF12158">
    <property type="entry name" value="DUF3592"/>
    <property type="match status" value="1"/>
</dbReference>
<gene>
    <name evidence="3" type="ORF">SAMN04487960_1166</name>
</gene>
<dbReference type="Proteomes" id="UP000199675">
    <property type="component" value="Unassembled WGS sequence"/>
</dbReference>
<keyword evidence="1" id="KW-1133">Transmembrane helix</keyword>
<dbReference type="AlphaFoldDB" id="A0A1H3E2I0"/>
<evidence type="ECO:0000259" key="2">
    <source>
        <dbReference type="Pfam" id="PF12158"/>
    </source>
</evidence>
<evidence type="ECO:0000313" key="4">
    <source>
        <dbReference type="Proteomes" id="UP000199675"/>
    </source>
</evidence>
<dbReference type="EMBL" id="FNNE01000016">
    <property type="protein sequence ID" value="SDX72923.1"/>
    <property type="molecule type" value="Genomic_DNA"/>
</dbReference>
<dbReference type="OrthoDB" id="2242169at2"/>
<sequence length="232" mass="25764">MNRKISIIKYVFSVIGIAMLVGASLLYNNTSDFLTRAVSAQGQVVDLVLSRSSDTTTYYPVVVFRDASGRQVEFKSNSGTNPPSYTRGERVEVLYEPGEPEAARINGFFSLWGAAIIVGGLGLVFGLVGFGMTVYGLLHQRGKAFLQKHGVRILTAFQGVELNTGFEVNGRNPYRIVAQWQHPETGNIHRFVSDNLWFDPSDYITSDTVPVLIDESNPKKYWMDTSFLPKLA</sequence>
<accession>A0A1H3E2I0</accession>
<name>A0A1H3E2I0_9GAMM</name>
<protein>
    <recommendedName>
        <fullName evidence="2">DUF3592 domain-containing protein</fullName>
    </recommendedName>
</protein>
<keyword evidence="1" id="KW-0812">Transmembrane</keyword>
<keyword evidence="4" id="KW-1185">Reference proteome</keyword>
<feature type="transmembrane region" description="Helical" evidence="1">
    <location>
        <begin position="7"/>
        <end position="27"/>
    </location>
</feature>
<evidence type="ECO:0000256" key="1">
    <source>
        <dbReference type="SAM" id="Phobius"/>
    </source>
</evidence>
<keyword evidence="1" id="KW-0472">Membrane</keyword>
<reference evidence="3 4" key="1">
    <citation type="submission" date="2016-10" db="EMBL/GenBank/DDBJ databases">
        <authorList>
            <person name="de Groot N.N."/>
        </authorList>
    </citation>
    <scope>NUCLEOTIDE SEQUENCE [LARGE SCALE GENOMIC DNA]</scope>
    <source>
        <strain evidence="3 4">CGMCC 1.7059</strain>
    </source>
</reference>
<feature type="transmembrane region" description="Helical" evidence="1">
    <location>
        <begin position="111"/>
        <end position="138"/>
    </location>
</feature>
<organism evidence="3 4">
    <name type="scientific">Marinobacter mobilis</name>
    <dbReference type="NCBI Taxonomy" id="488533"/>
    <lineage>
        <taxon>Bacteria</taxon>
        <taxon>Pseudomonadati</taxon>
        <taxon>Pseudomonadota</taxon>
        <taxon>Gammaproteobacteria</taxon>
        <taxon>Pseudomonadales</taxon>
        <taxon>Marinobacteraceae</taxon>
        <taxon>Marinobacter</taxon>
    </lineage>
</organism>
<feature type="domain" description="DUF3592" evidence="2">
    <location>
        <begin position="40"/>
        <end position="109"/>
    </location>
</feature>